<organism evidence="2 3">
    <name type="scientific">Ensete ventricosum</name>
    <name type="common">Abyssinian banana</name>
    <name type="synonym">Musa ensete</name>
    <dbReference type="NCBI Taxonomy" id="4639"/>
    <lineage>
        <taxon>Eukaryota</taxon>
        <taxon>Viridiplantae</taxon>
        <taxon>Streptophyta</taxon>
        <taxon>Embryophyta</taxon>
        <taxon>Tracheophyta</taxon>
        <taxon>Spermatophyta</taxon>
        <taxon>Magnoliopsida</taxon>
        <taxon>Liliopsida</taxon>
        <taxon>Zingiberales</taxon>
        <taxon>Musaceae</taxon>
        <taxon>Ensete</taxon>
    </lineage>
</organism>
<dbReference type="AlphaFoldDB" id="A0A427B7B4"/>
<proteinExistence type="predicted"/>
<dbReference type="EMBL" id="AMZH03000320">
    <property type="protein sequence ID" value="RRT84361.1"/>
    <property type="molecule type" value="Genomic_DNA"/>
</dbReference>
<gene>
    <name evidence="2" type="ORF">B296_00014854</name>
</gene>
<sequence>MQSRSVTPIGTAHIGWYITVRPQTDTRTIRYRAVLLIEAIFALLPPINGRKKKREKKRENLEIRHYSPDPDPCPWASRRFARRIFDDREEKKKTFLLPARASRGDDISSPRAGRRNVFSHGEKERGDYGRSTTAPDSSTSSRRKREKRRMSRSPPAEDLVGSWSCYDNGELRG</sequence>
<feature type="compositionally biased region" description="Basic residues" evidence="1">
    <location>
        <begin position="141"/>
        <end position="151"/>
    </location>
</feature>
<reference evidence="2 3" key="1">
    <citation type="journal article" date="2014" name="Agronomy (Basel)">
        <title>A Draft Genome Sequence for Ensete ventricosum, the Drought-Tolerant Tree Against Hunger.</title>
        <authorList>
            <person name="Harrison J."/>
            <person name="Moore K.A."/>
            <person name="Paszkiewicz K."/>
            <person name="Jones T."/>
            <person name="Grant M."/>
            <person name="Ambacheew D."/>
            <person name="Muzemil S."/>
            <person name="Studholme D.J."/>
        </authorList>
    </citation>
    <scope>NUCLEOTIDE SEQUENCE [LARGE SCALE GENOMIC DNA]</scope>
</reference>
<evidence type="ECO:0000313" key="2">
    <source>
        <dbReference type="EMBL" id="RRT84361.1"/>
    </source>
</evidence>
<feature type="compositionally biased region" description="Basic and acidic residues" evidence="1">
    <location>
        <begin position="57"/>
        <end position="68"/>
    </location>
</feature>
<name>A0A427B7B4_ENSVE</name>
<accession>A0A427B7B4</accession>
<feature type="region of interest" description="Disordered" evidence="1">
    <location>
        <begin position="51"/>
        <end position="71"/>
    </location>
</feature>
<feature type="region of interest" description="Disordered" evidence="1">
    <location>
        <begin position="95"/>
        <end position="173"/>
    </location>
</feature>
<dbReference type="Proteomes" id="UP000287651">
    <property type="component" value="Unassembled WGS sequence"/>
</dbReference>
<protein>
    <submittedName>
        <fullName evidence="2">Uncharacterized protein</fullName>
    </submittedName>
</protein>
<evidence type="ECO:0000256" key="1">
    <source>
        <dbReference type="SAM" id="MobiDB-lite"/>
    </source>
</evidence>
<comment type="caution">
    <text evidence="2">The sequence shown here is derived from an EMBL/GenBank/DDBJ whole genome shotgun (WGS) entry which is preliminary data.</text>
</comment>
<evidence type="ECO:0000313" key="3">
    <source>
        <dbReference type="Proteomes" id="UP000287651"/>
    </source>
</evidence>